<feature type="transmembrane region" description="Helical" evidence="5">
    <location>
        <begin position="182"/>
        <end position="212"/>
    </location>
</feature>
<keyword evidence="7" id="KW-1185">Reference proteome</keyword>
<dbReference type="PANTHER" id="PTHR30520:SF8">
    <property type="entry name" value="NITRITE TRANSPORTER NIRC"/>
    <property type="match status" value="1"/>
</dbReference>
<dbReference type="GO" id="GO:0005886">
    <property type="term" value="C:plasma membrane"/>
    <property type="evidence" value="ECO:0007669"/>
    <property type="project" value="TreeGrafter"/>
</dbReference>
<dbReference type="Proteomes" id="UP000594681">
    <property type="component" value="Chromosome"/>
</dbReference>
<dbReference type="PANTHER" id="PTHR30520">
    <property type="entry name" value="FORMATE TRANSPORTER-RELATED"/>
    <property type="match status" value="1"/>
</dbReference>
<accession>A0A7T0KFB5</accession>
<feature type="transmembrane region" description="Helical" evidence="5">
    <location>
        <begin position="102"/>
        <end position="122"/>
    </location>
</feature>
<comment type="subcellular location">
    <subcellularLocation>
        <location evidence="1">Membrane</location>
        <topology evidence="1">Multi-pass membrane protein</topology>
    </subcellularLocation>
</comment>
<dbReference type="GO" id="GO:0015499">
    <property type="term" value="F:formate transmembrane transporter activity"/>
    <property type="evidence" value="ECO:0007669"/>
    <property type="project" value="TreeGrafter"/>
</dbReference>
<feature type="transmembrane region" description="Helical" evidence="5">
    <location>
        <begin position="152"/>
        <end position="175"/>
    </location>
</feature>
<protein>
    <submittedName>
        <fullName evidence="6">Formate/nitrite transporter family protein</fullName>
    </submittedName>
</protein>
<feature type="transmembrane region" description="Helical" evidence="5">
    <location>
        <begin position="62"/>
        <end position="81"/>
    </location>
</feature>
<reference evidence="6 7" key="1">
    <citation type="submission" date="2020-11" db="EMBL/GenBank/DDBJ databases">
        <title>Corynebacterium sp. ZJ-599.</title>
        <authorList>
            <person name="Zhou J."/>
        </authorList>
    </citation>
    <scope>NUCLEOTIDE SEQUENCE [LARGE SCALE GENOMIC DNA]</scope>
    <source>
        <strain evidence="6 7">ZJ-599</strain>
    </source>
</reference>
<dbReference type="Pfam" id="PF01226">
    <property type="entry name" value="Form_Nir_trans"/>
    <property type="match status" value="1"/>
</dbReference>
<dbReference type="Gene3D" id="1.20.1080.10">
    <property type="entry name" value="Glycerol uptake facilitator protein"/>
    <property type="match status" value="1"/>
</dbReference>
<dbReference type="AlphaFoldDB" id="A0A7T0KFB5"/>
<dbReference type="KEGG" id="cliz:G7Y31_02320"/>
<evidence type="ECO:0000313" key="6">
    <source>
        <dbReference type="EMBL" id="QPK79567.1"/>
    </source>
</evidence>
<evidence type="ECO:0000256" key="2">
    <source>
        <dbReference type="ARBA" id="ARBA00022692"/>
    </source>
</evidence>
<keyword evidence="2 5" id="KW-0812">Transmembrane</keyword>
<evidence type="ECO:0000313" key="7">
    <source>
        <dbReference type="Proteomes" id="UP000594681"/>
    </source>
</evidence>
<feature type="transmembrane region" description="Helical" evidence="5">
    <location>
        <begin position="232"/>
        <end position="252"/>
    </location>
</feature>
<dbReference type="EMBL" id="CP064954">
    <property type="protein sequence ID" value="QPK79567.1"/>
    <property type="molecule type" value="Genomic_DNA"/>
</dbReference>
<evidence type="ECO:0000256" key="1">
    <source>
        <dbReference type="ARBA" id="ARBA00004141"/>
    </source>
</evidence>
<keyword evidence="3 5" id="KW-1133">Transmembrane helix</keyword>
<dbReference type="RefSeq" id="WP_165010685.1">
    <property type="nucleotide sequence ID" value="NZ_CP064954.1"/>
</dbReference>
<dbReference type="InterPro" id="IPR000292">
    <property type="entry name" value="For/NO2_transpt"/>
</dbReference>
<evidence type="ECO:0000256" key="5">
    <source>
        <dbReference type="SAM" id="Phobius"/>
    </source>
</evidence>
<keyword evidence="4 5" id="KW-0472">Membrane</keyword>
<dbReference type="InterPro" id="IPR023271">
    <property type="entry name" value="Aquaporin-like"/>
</dbReference>
<organism evidence="6 7">
    <name type="scientific">Corynebacterium lizhenjunii</name>
    <dbReference type="NCBI Taxonomy" id="2709394"/>
    <lineage>
        <taxon>Bacteria</taxon>
        <taxon>Bacillati</taxon>
        <taxon>Actinomycetota</taxon>
        <taxon>Actinomycetes</taxon>
        <taxon>Mycobacteriales</taxon>
        <taxon>Corynebacteriaceae</taxon>
        <taxon>Corynebacterium</taxon>
    </lineage>
</organism>
<sequence length="261" mass="27101">MSLNESAAAGTAKKVALLEKSPARFAARSTLGGVYLAIGTAFAGAVGQAVEQLAPGLGSVTFAMLFGLGLFAIVILGADLATGNMMFMAYGATTKQISWGKAIWLVVVTTFFNLVGAVIFAAGMGMSAKLGGIPIDHLLVTLSEGKLGKDPAGMFVEAMLANFVVNMAIVGAMFAKDIVSKFVVILPIIAAFVGLGLEHVIANFCLMTLAIFGAAELPAVFDFAHIALNWSIVWVGNFVGGGLLIGSLYAWLNSGPEEYRD</sequence>
<gene>
    <name evidence="6" type="ORF">G7Y31_02320</name>
</gene>
<name>A0A7T0KFB5_9CORY</name>
<evidence type="ECO:0000256" key="4">
    <source>
        <dbReference type="ARBA" id="ARBA00023136"/>
    </source>
</evidence>
<feature type="transmembrane region" description="Helical" evidence="5">
    <location>
        <begin position="30"/>
        <end position="50"/>
    </location>
</feature>
<proteinExistence type="predicted"/>
<evidence type="ECO:0000256" key="3">
    <source>
        <dbReference type="ARBA" id="ARBA00022989"/>
    </source>
</evidence>